<keyword evidence="1" id="KW-0812">Transmembrane</keyword>
<gene>
    <name evidence="4" type="ORF">DDQ50_09250</name>
</gene>
<evidence type="ECO:0000313" key="4">
    <source>
        <dbReference type="EMBL" id="PVZ93945.1"/>
    </source>
</evidence>
<accession>A0A2V1HN80</accession>
<dbReference type="Pfam" id="PF14344">
    <property type="entry name" value="DUF4397"/>
    <property type="match status" value="1"/>
</dbReference>
<feature type="domain" description="DUF4397" evidence="3">
    <location>
        <begin position="46"/>
        <end position="168"/>
    </location>
</feature>
<evidence type="ECO:0000259" key="3">
    <source>
        <dbReference type="Pfam" id="PF14344"/>
    </source>
</evidence>
<organism evidence="4 5">
    <name type="scientific">Amnibacterium flavum</name>
    <dbReference type="NCBI Taxonomy" id="2173173"/>
    <lineage>
        <taxon>Bacteria</taxon>
        <taxon>Bacillati</taxon>
        <taxon>Actinomycetota</taxon>
        <taxon>Actinomycetes</taxon>
        <taxon>Micrococcales</taxon>
        <taxon>Microbacteriaceae</taxon>
        <taxon>Amnibacterium</taxon>
    </lineage>
</organism>
<evidence type="ECO:0000256" key="2">
    <source>
        <dbReference type="SAM" id="SignalP"/>
    </source>
</evidence>
<reference evidence="4 5" key="1">
    <citation type="submission" date="2018-05" db="EMBL/GenBank/DDBJ databases">
        <title>Amnibacterium sp. M8JJ-5, whole genome shotgun sequence.</title>
        <authorList>
            <person name="Tuo L."/>
        </authorList>
    </citation>
    <scope>NUCLEOTIDE SEQUENCE [LARGE SCALE GENOMIC DNA]</scope>
    <source>
        <strain evidence="4 5">M8JJ-5</strain>
    </source>
</reference>
<dbReference type="OrthoDB" id="9783299at2"/>
<evidence type="ECO:0000313" key="5">
    <source>
        <dbReference type="Proteomes" id="UP000244893"/>
    </source>
</evidence>
<sequence>MNSTPRSRPAQGFRTALAVGAAALLAAGAALLPATSATAAPDDTGWIRVAHLSPDTKSVDVKLSALAGGDSLYDLSDVGYGVVSDYMPLPAGTYTVAMVGSDAPADSEPAISASVTINAGTASTLAAIGTNSELETKVFTDDLSAPSEGAARVRLVQASTTSDKVDVATTTGLSIAKGAPSGTATGYAEVPAGPWNLTVRATSARGAASVDLPVGSVSTLFVLDTPAGGLTITPILDSASAGTMPVGGVETGGGALAHRDDSAAMLLPAGIIATLIAGAGALLVVRARRSAER</sequence>
<name>A0A2V1HN80_9MICO</name>
<keyword evidence="1" id="KW-1133">Transmembrane helix</keyword>
<evidence type="ECO:0000256" key="1">
    <source>
        <dbReference type="SAM" id="Phobius"/>
    </source>
</evidence>
<keyword evidence="5" id="KW-1185">Reference proteome</keyword>
<comment type="caution">
    <text evidence="4">The sequence shown here is derived from an EMBL/GenBank/DDBJ whole genome shotgun (WGS) entry which is preliminary data.</text>
</comment>
<dbReference type="Proteomes" id="UP000244893">
    <property type="component" value="Unassembled WGS sequence"/>
</dbReference>
<dbReference type="InterPro" id="IPR025510">
    <property type="entry name" value="DUF4397"/>
</dbReference>
<dbReference type="RefSeq" id="WP_116756459.1">
    <property type="nucleotide sequence ID" value="NZ_JBHUEX010000001.1"/>
</dbReference>
<proteinExistence type="predicted"/>
<dbReference type="PROSITE" id="PS51318">
    <property type="entry name" value="TAT"/>
    <property type="match status" value="1"/>
</dbReference>
<keyword evidence="2" id="KW-0732">Signal</keyword>
<dbReference type="InterPro" id="IPR006311">
    <property type="entry name" value="TAT_signal"/>
</dbReference>
<dbReference type="AlphaFoldDB" id="A0A2V1HN80"/>
<dbReference type="EMBL" id="QEOP01000002">
    <property type="protein sequence ID" value="PVZ93945.1"/>
    <property type="molecule type" value="Genomic_DNA"/>
</dbReference>
<protein>
    <submittedName>
        <fullName evidence="4">Cell wall protein</fullName>
    </submittedName>
</protein>
<feature type="transmembrane region" description="Helical" evidence="1">
    <location>
        <begin position="265"/>
        <end position="285"/>
    </location>
</feature>
<keyword evidence="1" id="KW-0472">Membrane</keyword>
<feature type="signal peptide" evidence="2">
    <location>
        <begin position="1"/>
        <end position="39"/>
    </location>
</feature>
<feature type="chain" id="PRO_5016065673" evidence="2">
    <location>
        <begin position="40"/>
        <end position="293"/>
    </location>
</feature>